<dbReference type="STRING" id="1244108.SAMN05444004_11419"/>
<evidence type="ECO:0000313" key="2">
    <source>
        <dbReference type="Proteomes" id="UP000198914"/>
    </source>
</evidence>
<keyword evidence="2" id="KW-1185">Reference proteome</keyword>
<dbReference type="Proteomes" id="UP000198914">
    <property type="component" value="Unassembled WGS sequence"/>
</dbReference>
<accession>A0A1H3SXY7</accession>
<name>A0A1H3SXY7_9RHOB</name>
<reference evidence="2" key="1">
    <citation type="submission" date="2016-10" db="EMBL/GenBank/DDBJ databases">
        <authorList>
            <person name="Varghese N."/>
            <person name="Submissions S."/>
        </authorList>
    </citation>
    <scope>NUCLEOTIDE SEQUENCE [LARGE SCALE GENOMIC DNA]</scope>
    <source>
        <strain evidence="2">DSM 100420</strain>
    </source>
</reference>
<sequence>MVPADIDDRPVEVRHSRTFWLVCLDLSFVGIVDGRVLRNGPFSDLFSVTSRAERKALQQVVDAGDKPAYRARRLARGGYLKIFEICLKVRQGSLRRRFRRFTALNEPDARTVCAALTGMIFAFAVSLAPAHANPQRNDMLAAFAAHCFSPYLTSARVQADITSSGARVDFYDLNPFSNVPATPGGNVTPGTDRRCEVSFDGDYGTQAAEVALGGLQAEGIQTEAPLPDTHTEAELPGTTLLAARFLNPARIAVVHTGARPGPNGVETFLSVERLTPDASEANR</sequence>
<dbReference type="EMBL" id="FNPX01000014">
    <property type="protein sequence ID" value="SDZ42365.1"/>
    <property type="molecule type" value="Genomic_DNA"/>
</dbReference>
<gene>
    <name evidence="1" type="ORF">SAMN05444004_11419</name>
</gene>
<proteinExistence type="predicted"/>
<organism evidence="1 2">
    <name type="scientific">Jannaschia faecimaris</name>
    <dbReference type="NCBI Taxonomy" id="1244108"/>
    <lineage>
        <taxon>Bacteria</taxon>
        <taxon>Pseudomonadati</taxon>
        <taxon>Pseudomonadota</taxon>
        <taxon>Alphaproteobacteria</taxon>
        <taxon>Rhodobacterales</taxon>
        <taxon>Roseobacteraceae</taxon>
        <taxon>Jannaschia</taxon>
    </lineage>
</organism>
<protein>
    <submittedName>
        <fullName evidence="1">Uncharacterized protein</fullName>
    </submittedName>
</protein>
<evidence type="ECO:0000313" key="1">
    <source>
        <dbReference type="EMBL" id="SDZ42365.1"/>
    </source>
</evidence>
<dbReference type="AlphaFoldDB" id="A0A1H3SXY7"/>